<dbReference type="AlphaFoldDB" id="A0A7S1NC89"/>
<dbReference type="PROSITE" id="PS50067">
    <property type="entry name" value="KINESIN_MOTOR_2"/>
    <property type="match status" value="1"/>
</dbReference>
<keyword evidence="3" id="KW-0493">Microtubule</keyword>
<feature type="domain" description="Kinesin motor" evidence="8">
    <location>
        <begin position="82"/>
        <end position="414"/>
    </location>
</feature>
<comment type="similarity">
    <text evidence="6">Belongs to the TRAFAC class myosin-kinesin ATPase superfamily. Kinesin family.</text>
</comment>
<evidence type="ECO:0000256" key="6">
    <source>
        <dbReference type="PROSITE-ProRule" id="PRU00283"/>
    </source>
</evidence>
<dbReference type="PRINTS" id="PR00380">
    <property type="entry name" value="KINESINHEAVY"/>
</dbReference>
<dbReference type="SMART" id="SM00129">
    <property type="entry name" value="KISc"/>
    <property type="match status" value="1"/>
</dbReference>
<feature type="binding site" evidence="6">
    <location>
        <begin position="176"/>
        <end position="183"/>
    </location>
    <ligand>
        <name>ATP</name>
        <dbReference type="ChEBI" id="CHEBI:30616"/>
    </ligand>
</feature>
<dbReference type="EMBL" id="HBGA01059395">
    <property type="protein sequence ID" value="CAD9010861.1"/>
    <property type="molecule type" value="Transcribed_RNA"/>
</dbReference>
<evidence type="ECO:0000256" key="2">
    <source>
        <dbReference type="ARBA" id="ARBA00022490"/>
    </source>
</evidence>
<protein>
    <recommendedName>
        <fullName evidence="8">Kinesin motor domain-containing protein</fullName>
    </recommendedName>
</protein>
<dbReference type="PANTHER" id="PTHR47971:SF8">
    <property type="entry name" value="KINESIN-LIKE PROTEIN"/>
    <property type="match status" value="1"/>
</dbReference>
<keyword evidence="5" id="KW-0206">Cytoskeleton</keyword>
<evidence type="ECO:0000256" key="4">
    <source>
        <dbReference type="ARBA" id="ARBA00023175"/>
    </source>
</evidence>
<evidence type="ECO:0000256" key="1">
    <source>
        <dbReference type="ARBA" id="ARBA00004245"/>
    </source>
</evidence>
<comment type="subcellular location">
    <subcellularLocation>
        <location evidence="1">Cytoplasm</location>
        <location evidence="1">Cytoskeleton</location>
    </subcellularLocation>
</comment>
<feature type="compositionally biased region" description="Low complexity" evidence="7">
    <location>
        <begin position="530"/>
        <end position="551"/>
    </location>
</feature>
<dbReference type="GO" id="GO:0008017">
    <property type="term" value="F:microtubule binding"/>
    <property type="evidence" value="ECO:0007669"/>
    <property type="project" value="InterPro"/>
</dbReference>
<gene>
    <name evidence="9" type="ORF">EGYM00392_LOCUS21961</name>
</gene>
<dbReference type="InterPro" id="IPR001752">
    <property type="entry name" value="Kinesin_motor_dom"/>
</dbReference>
<feature type="compositionally biased region" description="Polar residues" evidence="7">
    <location>
        <begin position="475"/>
        <end position="484"/>
    </location>
</feature>
<feature type="region of interest" description="Disordered" evidence="7">
    <location>
        <begin position="1"/>
        <end position="47"/>
    </location>
</feature>
<proteinExistence type="inferred from homology"/>
<dbReference type="Pfam" id="PF00225">
    <property type="entry name" value="Kinesin"/>
    <property type="match status" value="1"/>
</dbReference>
<reference evidence="9" key="1">
    <citation type="submission" date="2021-01" db="EMBL/GenBank/DDBJ databases">
        <authorList>
            <person name="Corre E."/>
            <person name="Pelletier E."/>
            <person name="Niang G."/>
            <person name="Scheremetjew M."/>
            <person name="Finn R."/>
            <person name="Kale V."/>
            <person name="Holt S."/>
            <person name="Cochrane G."/>
            <person name="Meng A."/>
            <person name="Brown T."/>
            <person name="Cohen L."/>
        </authorList>
    </citation>
    <scope>NUCLEOTIDE SEQUENCE</scope>
    <source>
        <strain evidence="9">NIES-381</strain>
    </source>
</reference>
<dbReference type="GO" id="GO:0005874">
    <property type="term" value="C:microtubule"/>
    <property type="evidence" value="ECO:0007669"/>
    <property type="project" value="UniProtKB-KW"/>
</dbReference>
<accession>A0A7S1NC89</accession>
<keyword evidence="4 6" id="KW-0505">Motor protein</keyword>
<sequence length="656" mass="71631">MASGQRPAPRSQALARRSRSAGAPSRVKPAETGERPQDDGPCTRQNFDKRTSRFQNRNEFIAQIAESSFYAKVPDGRLPRSAVHIYIRKRPLFGYESQKGEYDVVKVDTAKARCVVHNCLMHPDMRRMFLQHTSFPSTQAFSELSQNADVYAKTAGPLLQQVCRGEGDVALLLMYGQTGSGKTFTMTALEEAASRDLFSAIRAPGTPGKSPKRPSAGQPPTVVVSVLEIAGRSGRDLLSPHRNEVSFVDMGDGGIQVHGIVEATPQSPEQLLSVFQEAKSRRATESTAINATSSRSHCITNILLVRQNMIVGKLTLVDCAGSERKEDSAHHTAQRRKEGAEINSSIYALKECMRAMASGATHIPFRNHLLTRALKDNFTTPGAQVAVIATCSPTATDTEHSIGTLRTVCSWRGVEDWITTKKEDVLSQEQRRRLVTGVEPAFQNLKANASQAAKAERVEARANDWMQKRKALMDQKNSVPSEGSNAKRPAASRPQPPSSSGASRPVSLAFNPIPRDEPLTPKGAGYRSPVAGSRVRRGSAAAANTRATASRDSTKASGGDFFGGMQGMAYKKADGVSHPKTWTHEQASKWVMDRVHRKLPAGTDGKALLRWSHAKCVTFCDKDEKAGLVMFNGLRLEVDHVAAVEKEKRQQILGRK</sequence>
<feature type="region of interest" description="Disordered" evidence="7">
    <location>
        <begin position="471"/>
        <end position="560"/>
    </location>
</feature>
<dbReference type="GO" id="GO:0003777">
    <property type="term" value="F:microtubule motor activity"/>
    <property type="evidence" value="ECO:0007669"/>
    <property type="project" value="InterPro"/>
</dbReference>
<evidence type="ECO:0000256" key="5">
    <source>
        <dbReference type="ARBA" id="ARBA00023212"/>
    </source>
</evidence>
<dbReference type="PANTHER" id="PTHR47971">
    <property type="entry name" value="KINESIN-RELATED PROTEIN 6"/>
    <property type="match status" value="1"/>
</dbReference>
<evidence type="ECO:0000313" key="9">
    <source>
        <dbReference type="EMBL" id="CAD9010861.1"/>
    </source>
</evidence>
<evidence type="ECO:0000259" key="8">
    <source>
        <dbReference type="PROSITE" id="PS50067"/>
    </source>
</evidence>
<keyword evidence="6" id="KW-0067">ATP-binding</keyword>
<dbReference type="InterPro" id="IPR027417">
    <property type="entry name" value="P-loop_NTPase"/>
</dbReference>
<keyword evidence="6" id="KW-0547">Nucleotide-binding</keyword>
<evidence type="ECO:0000256" key="7">
    <source>
        <dbReference type="SAM" id="MobiDB-lite"/>
    </source>
</evidence>
<dbReference type="InterPro" id="IPR036961">
    <property type="entry name" value="Kinesin_motor_dom_sf"/>
</dbReference>
<feature type="compositionally biased region" description="Low complexity" evidence="7">
    <location>
        <begin position="1"/>
        <end position="26"/>
    </location>
</feature>
<feature type="compositionally biased region" description="Basic and acidic residues" evidence="7">
    <location>
        <begin position="28"/>
        <end position="38"/>
    </location>
</feature>
<dbReference type="InterPro" id="IPR027640">
    <property type="entry name" value="Kinesin-like_fam"/>
</dbReference>
<dbReference type="GO" id="GO:0007018">
    <property type="term" value="P:microtubule-based movement"/>
    <property type="evidence" value="ECO:0007669"/>
    <property type="project" value="InterPro"/>
</dbReference>
<keyword evidence="2" id="KW-0963">Cytoplasm</keyword>
<dbReference type="GO" id="GO:0005524">
    <property type="term" value="F:ATP binding"/>
    <property type="evidence" value="ECO:0007669"/>
    <property type="project" value="UniProtKB-UniRule"/>
</dbReference>
<feature type="compositionally biased region" description="Low complexity" evidence="7">
    <location>
        <begin position="488"/>
        <end position="505"/>
    </location>
</feature>
<name>A0A7S1NC89_9EUGL</name>
<dbReference type="Gene3D" id="3.40.850.10">
    <property type="entry name" value="Kinesin motor domain"/>
    <property type="match status" value="1"/>
</dbReference>
<dbReference type="SUPFAM" id="SSF52540">
    <property type="entry name" value="P-loop containing nucleoside triphosphate hydrolases"/>
    <property type="match status" value="1"/>
</dbReference>
<evidence type="ECO:0000256" key="3">
    <source>
        <dbReference type="ARBA" id="ARBA00022701"/>
    </source>
</evidence>
<organism evidence="9">
    <name type="scientific">Eutreptiella gymnastica</name>
    <dbReference type="NCBI Taxonomy" id="73025"/>
    <lineage>
        <taxon>Eukaryota</taxon>
        <taxon>Discoba</taxon>
        <taxon>Euglenozoa</taxon>
        <taxon>Euglenida</taxon>
        <taxon>Spirocuta</taxon>
        <taxon>Euglenophyceae</taxon>
        <taxon>Eutreptiales</taxon>
        <taxon>Eutreptiaceae</taxon>
        <taxon>Eutreptiella</taxon>
    </lineage>
</organism>
<dbReference type="GO" id="GO:0007019">
    <property type="term" value="P:microtubule depolymerization"/>
    <property type="evidence" value="ECO:0007669"/>
    <property type="project" value="TreeGrafter"/>
</dbReference>